<organism evidence="2 3">
    <name type="scientific">Cladosporium halotolerans</name>
    <dbReference type="NCBI Taxonomy" id="1052096"/>
    <lineage>
        <taxon>Eukaryota</taxon>
        <taxon>Fungi</taxon>
        <taxon>Dikarya</taxon>
        <taxon>Ascomycota</taxon>
        <taxon>Pezizomycotina</taxon>
        <taxon>Dothideomycetes</taxon>
        <taxon>Dothideomycetidae</taxon>
        <taxon>Cladosporiales</taxon>
        <taxon>Cladosporiaceae</taxon>
        <taxon>Cladosporium</taxon>
    </lineage>
</organism>
<reference evidence="2 3" key="1">
    <citation type="journal article" date="2020" name="Microbiol. Resour. Announc.">
        <title>Draft Genome Sequence of a Cladosporium Species Isolated from the Mesophotic Ascidian Didemnum maculosum.</title>
        <authorList>
            <person name="Gioti A."/>
            <person name="Siaperas R."/>
            <person name="Nikolaivits E."/>
            <person name="Le Goff G."/>
            <person name="Ouazzani J."/>
            <person name="Kotoulas G."/>
            <person name="Topakas E."/>
        </authorList>
    </citation>
    <scope>NUCLEOTIDE SEQUENCE [LARGE SCALE GENOMIC DNA]</scope>
    <source>
        <strain evidence="2 3">TM138-S3</strain>
    </source>
</reference>
<protein>
    <submittedName>
        <fullName evidence="2">Uncharacterized protein</fullName>
    </submittedName>
</protein>
<dbReference type="EMBL" id="JAAQHG020000023">
    <property type="protein sequence ID" value="KAL1584872.1"/>
    <property type="molecule type" value="Genomic_DNA"/>
</dbReference>
<comment type="caution">
    <text evidence="2">The sequence shown here is derived from an EMBL/GenBank/DDBJ whole genome shotgun (WGS) entry which is preliminary data.</text>
</comment>
<name>A0AB34KME2_9PEZI</name>
<gene>
    <name evidence="2" type="ORF">WHR41_06671</name>
</gene>
<dbReference type="GeneID" id="96008114"/>
<feature type="compositionally biased region" description="Basic residues" evidence="1">
    <location>
        <begin position="344"/>
        <end position="354"/>
    </location>
</feature>
<dbReference type="AlphaFoldDB" id="A0AB34KME2"/>
<proteinExistence type="predicted"/>
<feature type="region of interest" description="Disordered" evidence="1">
    <location>
        <begin position="592"/>
        <end position="614"/>
    </location>
</feature>
<feature type="region of interest" description="Disordered" evidence="1">
    <location>
        <begin position="179"/>
        <end position="249"/>
    </location>
</feature>
<feature type="compositionally biased region" description="Basic and acidic residues" evidence="1">
    <location>
        <begin position="417"/>
        <end position="432"/>
    </location>
</feature>
<feature type="region of interest" description="Disordered" evidence="1">
    <location>
        <begin position="82"/>
        <end position="156"/>
    </location>
</feature>
<accession>A0AB34KME2</accession>
<feature type="compositionally biased region" description="Acidic residues" evidence="1">
    <location>
        <begin position="198"/>
        <end position="208"/>
    </location>
</feature>
<sequence>MSLAPAAGGTGIPLHCNICPRKPFFSDTSHLLTHVASKQHLSNYFKLKVKVSTDPAAQRDVDNYDRWYEEWNLDDLMRERMSQKEKRGRNGGGSGGNRRTPGVASAPRGLSSSRSGSVPMTMPVPRREASLRNNLLDPQLGLKIKTEPNSRPSTPGLLPFYEPMDGHGAYVPTMHGWGQMPYGPSPSQVDTSNSYASDADDDEDDDDDASSRGYLPTRRPRRRKVSNGNHSWPGSMAGSMGYLGDDQDPIDVPNDMARLKGDIWPGMDIFDSATPEMRRKRNQKKATSVIVQLQATSETVTPTELIFDNAGQFKKERVISGEPNSADSPLRGETTPEPDELPVKKRATTRRRTRAPLTDKDPNGGRNLRSSRRTGSHHPPFGKGRAQYVDGSDDLDDDDGLTYGQRRPMQRRSGLSIHRDNTGPDITFDRPSRMNYLTSSFPGPFPSSQPVARTGRQGYGHPSDQGGYFQQLPQPYSHQSRPSTGFRAAEPQPLPARDLSAFGALTNQSMFQTSHDFSAPITGNNAFPGLQQFGSTGNMSGTAQPFVPDVGLQMHNWDVFGLGNDASFGTLDLNFGNSNDTNGANPLFFETTAGITGEDDEGTISAPASERSAK</sequence>
<evidence type="ECO:0000313" key="2">
    <source>
        <dbReference type="EMBL" id="KAL1584872.1"/>
    </source>
</evidence>
<feature type="compositionally biased region" description="Low complexity" evidence="1">
    <location>
        <begin position="439"/>
        <end position="450"/>
    </location>
</feature>
<feature type="compositionally biased region" description="Polar residues" evidence="1">
    <location>
        <begin position="471"/>
        <end position="483"/>
    </location>
</feature>
<feature type="region of interest" description="Disordered" evidence="1">
    <location>
        <begin position="320"/>
        <end position="491"/>
    </location>
</feature>
<dbReference type="RefSeq" id="XP_069227978.1">
    <property type="nucleotide sequence ID" value="XM_069375276.1"/>
</dbReference>
<evidence type="ECO:0000256" key="1">
    <source>
        <dbReference type="SAM" id="MobiDB-lite"/>
    </source>
</evidence>
<feature type="compositionally biased region" description="Acidic residues" evidence="1">
    <location>
        <begin position="391"/>
        <end position="400"/>
    </location>
</feature>
<evidence type="ECO:0000313" key="3">
    <source>
        <dbReference type="Proteomes" id="UP000803884"/>
    </source>
</evidence>
<keyword evidence="3" id="KW-1185">Reference proteome</keyword>
<feature type="compositionally biased region" description="Polar residues" evidence="1">
    <location>
        <begin position="185"/>
        <end position="195"/>
    </location>
</feature>
<dbReference type="Proteomes" id="UP000803884">
    <property type="component" value="Unassembled WGS sequence"/>
</dbReference>